<dbReference type="AlphaFoldDB" id="A0A8J5VIZ4"/>
<gene>
    <name evidence="1" type="ORF">GUJ93_ZPchr0006g43983</name>
</gene>
<accession>A0A8J5VIZ4</accession>
<dbReference type="Proteomes" id="UP000729402">
    <property type="component" value="Unassembled WGS sequence"/>
</dbReference>
<organism evidence="1 2">
    <name type="scientific">Zizania palustris</name>
    <name type="common">Northern wild rice</name>
    <dbReference type="NCBI Taxonomy" id="103762"/>
    <lineage>
        <taxon>Eukaryota</taxon>
        <taxon>Viridiplantae</taxon>
        <taxon>Streptophyta</taxon>
        <taxon>Embryophyta</taxon>
        <taxon>Tracheophyta</taxon>
        <taxon>Spermatophyta</taxon>
        <taxon>Magnoliopsida</taxon>
        <taxon>Liliopsida</taxon>
        <taxon>Poales</taxon>
        <taxon>Poaceae</taxon>
        <taxon>BOP clade</taxon>
        <taxon>Oryzoideae</taxon>
        <taxon>Oryzeae</taxon>
        <taxon>Zizaniinae</taxon>
        <taxon>Zizania</taxon>
    </lineage>
</organism>
<comment type="caution">
    <text evidence="1">The sequence shown here is derived from an EMBL/GenBank/DDBJ whole genome shotgun (WGS) entry which is preliminary data.</text>
</comment>
<sequence length="138" mass="15729">MCSAGSYPTTALHAILRALWEVAIGERPFKKTCHKSSSFQDLLAFSGTCRSCLVILPRETYLFTVQLREILQIACATWAAHMGILSSPIMRTASLSMCTMEVRIIHTLLACWNKLLVRTPFWCSACRKYRFCGEKKWF</sequence>
<evidence type="ECO:0000313" key="1">
    <source>
        <dbReference type="EMBL" id="KAG8069540.1"/>
    </source>
</evidence>
<reference evidence="1" key="2">
    <citation type="submission" date="2021-02" db="EMBL/GenBank/DDBJ databases">
        <authorList>
            <person name="Kimball J.A."/>
            <person name="Haas M.W."/>
            <person name="Macchietto M."/>
            <person name="Kono T."/>
            <person name="Duquette J."/>
            <person name="Shao M."/>
        </authorList>
    </citation>
    <scope>NUCLEOTIDE SEQUENCE</scope>
    <source>
        <tissue evidence="1">Fresh leaf tissue</tissue>
    </source>
</reference>
<keyword evidence="2" id="KW-1185">Reference proteome</keyword>
<dbReference type="EMBL" id="JAAALK010000283">
    <property type="protein sequence ID" value="KAG8069540.1"/>
    <property type="molecule type" value="Genomic_DNA"/>
</dbReference>
<protein>
    <submittedName>
        <fullName evidence="1">Uncharacterized protein</fullName>
    </submittedName>
</protein>
<name>A0A8J5VIZ4_ZIZPA</name>
<proteinExistence type="predicted"/>
<evidence type="ECO:0000313" key="2">
    <source>
        <dbReference type="Proteomes" id="UP000729402"/>
    </source>
</evidence>
<reference evidence="1" key="1">
    <citation type="journal article" date="2021" name="bioRxiv">
        <title>Whole Genome Assembly and Annotation of Northern Wild Rice, Zizania palustris L., Supports a Whole Genome Duplication in the Zizania Genus.</title>
        <authorList>
            <person name="Haas M."/>
            <person name="Kono T."/>
            <person name="Macchietto M."/>
            <person name="Millas R."/>
            <person name="McGilp L."/>
            <person name="Shao M."/>
            <person name="Duquette J."/>
            <person name="Hirsch C.N."/>
            <person name="Kimball J."/>
        </authorList>
    </citation>
    <scope>NUCLEOTIDE SEQUENCE</scope>
    <source>
        <tissue evidence="1">Fresh leaf tissue</tissue>
    </source>
</reference>